<evidence type="ECO:0000256" key="2">
    <source>
        <dbReference type="ARBA" id="ARBA00022475"/>
    </source>
</evidence>
<dbReference type="PANTHER" id="PTHR28259:SF1">
    <property type="entry name" value="FLUORIDE EXPORT PROTEIN 1-RELATED"/>
    <property type="match status" value="1"/>
</dbReference>
<evidence type="ECO:0000256" key="8">
    <source>
        <dbReference type="ARBA" id="ARBA00035585"/>
    </source>
</evidence>
<comment type="function">
    <text evidence="9 10">Fluoride-specific ion channel. Important for reducing fluoride concentration in the cell, thus reducing its toxicity.</text>
</comment>
<sequence length="133" mass="14581">MLQNVTLSGVIAIAIGAIPGALTRYYVTELCKSAIGRNFPYGTFIINFTGCLLIGFFFTLFQGIPGFPPEIDLLIRTGFLGSYTTFSTYGYDTLSLWRNGKNGATIFYWLGSAFLAVIGVLIGRYFAQLIVGY</sequence>
<organism evidence="11 12">
    <name type="scientific">Floridaenema flaviceps BLCC-F50</name>
    <dbReference type="NCBI Taxonomy" id="3153642"/>
    <lineage>
        <taxon>Bacteria</taxon>
        <taxon>Bacillati</taxon>
        <taxon>Cyanobacteriota</taxon>
        <taxon>Cyanophyceae</taxon>
        <taxon>Oscillatoriophycideae</taxon>
        <taxon>Aerosakkonematales</taxon>
        <taxon>Aerosakkonemataceae</taxon>
        <taxon>Floridanema</taxon>
        <taxon>Floridanema flaviceps</taxon>
    </lineage>
</organism>
<dbReference type="Pfam" id="PF02537">
    <property type="entry name" value="CRCB"/>
    <property type="match status" value="1"/>
</dbReference>
<gene>
    <name evidence="10 11" type="primary">crcB</name>
    <name evidence="10" type="synonym">fluC</name>
    <name evidence="11" type="ORF">ACE1CI_30430</name>
</gene>
<evidence type="ECO:0000256" key="1">
    <source>
        <dbReference type="ARBA" id="ARBA00004651"/>
    </source>
</evidence>
<evidence type="ECO:0000313" key="11">
    <source>
        <dbReference type="EMBL" id="MFB2897254.1"/>
    </source>
</evidence>
<comment type="caution">
    <text evidence="11">The sequence shown here is derived from an EMBL/GenBank/DDBJ whole genome shotgun (WGS) entry which is preliminary data.</text>
</comment>
<keyword evidence="10" id="KW-0406">Ion transport</keyword>
<dbReference type="HAMAP" id="MF_00454">
    <property type="entry name" value="FluC"/>
    <property type="match status" value="1"/>
</dbReference>
<keyword evidence="4 10" id="KW-1133">Transmembrane helix</keyword>
<comment type="subcellular location">
    <subcellularLocation>
        <location evidence="1 10">Cell membrane</location>
        <topology evidence="1 10">Multi-pass membrane protein</topology>
    </subcellularLocation>
</comment>
<feature type="transmembrane region" description="Helical" evidence="10">
    <location>
        <begin position="106"/>
        <end position="127"/>
    </location>
</feature>
<dbReference type="InterPro" id="IPR003691">
    <property type="entry name" value="FluC"/>
</dbReference>
<keyword evidence="5 10" id="KW-0472">Membrane</keyword>
<keyword evidence="10" id="KW-0479">Metal-binding</keyword>
<reference evidence="11 12" key="1">
    <citation type="submission" date="2024-09" db="EMBL/GenBank/DDBJ databases">
        <title>Floridaenema gen nov. (Aerosakkonemataceae, Aerosakkonematales ord. nov., Cyanobacteria) from benthic tropical and subtropical fresh waters, with the description of four new species.</title>
        <authorList>
            <person name="Moretto J.A."/>
            <person name="Berthold D.E."/>
            <person name="Lefler F.W."/>
            <person name="Huang I.-S."/>
            <person name="Laughinghouse H. IV."/>
        </authorList>
    </citation>
    <scope>NUCLEOTIDE SEQUENCE [LARGE SCALE GENOMIC DNA]</scope>
    <source>
        <strain evidence="11 12">BLCC-F50</strain>
    </source>
</reference>
<keyword evidence="10" id="KW-0915">Sodium</keyword>
<keyword evidence="10" id="KW-0813">Transport</keyword>
<protein>
    <recommendedName>
        <fullName evidence="10">Fluoride-specific ion channel FluC</fullName>
    </recommendedName>
</protein>
<comment type="catalytic activity">
    <reaction evidence="8">
        <text>fluoride(in) = fluoride(out)</text>
        <dbReference type="Rhea" id="RHEA:76159"/>
        <dbReference type="ChEBI" id="CHEBI:17051"/>
    </reaction>
    <physiologicalReaction direction="left-to-right" evidence="8">
        <dbReference type="Rhea" id="RHEA:76160"/>
    </physiologicalReaction>
</comment>
<comment type="activity regulation">
    <text evidence="10">Na(+) is not transported, but it plays an essential structural role and its presence is essential for fluoride channel function.</text>
</comment>
<evidence type="ECO:0000256" key="6">
    <source>
        <dbReference type="ARBA" id="ARBA00023303"/>
    </source>
</evidence>
<feature type="binding site" evidence="10">
    <location>
        <position position="81"/>
    </location>
    <ligand>
        <name>Na(+)</name>
        <dbReference type="ChEBI" id="CHEBI:29101"/>
        <note>structural</note>
    </ligand>
</feature>
<accession>A0ABV4XZT3</accession>
<dbReference type="Proteomes" id="UP001576784">
    <property type="component" value="Unassembled WGS sequence"/>
</dbReference>
<keyword evidence="12" id="KW-1185">Reference proteome</keyword>
<name>A0ABV4XZT3_9CYAN</name>
<evidence type="ECO:0000256" key="4">
    <source>
        <dbReference type="ARBA" id="ARBA00022989"/>
    </source>
</evidence>
<dbReference type="PANTHER" id="PTHR28259">
    <property type="entry name" value="FLUORIDE EXPORT PROTEIN 1-RELATED"/>
    <property type="match status" value="1"/>
</dbReference>
<evidence type="ECO:0000256" key="10">
    <source>
        <dbReference type="HAMAP-Rule" id="MF_00454"/>
    </source>
</evidence>
<feature type="transmembrane region" description="Helical" evidence="10">
    <location>
        <begin position="39"/>
        <end position="61"/>
    </location>
</feature>
<evidence type="ECO:0000256" key="7">
    <source>
        <dbReference type="ARBA" id="ARBA00035120"/>
    </source>
</evidence>
<evidence type="ECO:0000256" key="3">
    <source>
        <dbReference type="ARBA" id="ARBA00022692"/>
    </source>
</evidence>
<keyword evidence="2 10" id="KW-1003">Cell membrane</keyword>
<keyword evidence="6 10" id="KW-0407">Ion channel</keyword>
<proteinExistence type="inferred from homology"/>
<dbReference type="EMBL" id="JBHFNR010000245">
    <property type="protein sequence ID" value="MFB2897254.1"/>
    <property type="molecule type" value="Genomic_DNA"/>
</dbReference>
<comment type="similarity">
    <text evidence="7 10">Belongs to the fluoride channel Fluc/FEX (TC 1.A.43) family.</text>
</comment>
<evidence type="ECO:0000256" key="9">
    <source>
        <dbReference type="ARBA" id="ARBA00049940"/>
    </source>
</evidence>
<feature type="binding site" evidence="10">
    <location>
        <position position="84"/>
    </location>
    <ligand>
        <name>Na(+)</name>
        <dbReference type="ChEBI" id="CHEBI:29101"/>
        <note>structural</note>
    </ligand>
</feature>
<feature type="transmembrane region" description="Helical" evidence="10">
    <location>
        <begin position="6"/>
        <end position="27"/>
    </location>
</feature>
<evidence type="ECO:0000313" key="12">
    <source>
        <dbReference type="Proteomes" id="UP001576784"/>
    </source>
</evidence>
<keyword evidence="3 10" id="KW-0812">Transmembrane</keyword>
<dbReference type="NCBIfam" id="TIGR00494">
    <property type="entry name" value="crcB"/>
    <property type="match status" value="1"/>
</dbReference>
<dbReference type="RefSeq" id="WP_413266868.1">
    <property type="nucleotide sequence ID" value="NZ_JBHFNR010000245.1"/>
</dbReference>
<evidence type="ECO:0000256" key="5">
    <source>
        <dbReference type="ARBA" id="ARBA00023136"/>
    </source>
</evidence>